<dbReference type="Proteomes" id="UP001269402">
    <property type="component" value="Unassembled WGS sequence"/>
</dbReference>
<accession>A0AAW8PC22</accession>
<dbReference type="PANTHER" id="PTHR47957:SF3">
    <property type="entry name" value="ATP-DEPENDENT HELICASE HRQ1"/>
    <property type="match status" value="1"/>
</dbReference>
<evidence type="ECO:0000256" key="1">
    <source>
        <dbReference type="SAM" id="MobiDB-lite"/>
    </source>
</evidence>
<protein>
    <submittedName>
        <fullName evidence="3">DISARM system helicase DrmA</fullName>
    </submittedName>
</protein>
<feature type="compositionally biased region" description="Acidic residues" evidence="1">
    <location>
        <begin position="60"/>
        <end position="80"/>
    </location>
</feature>
<dbReference type="SUPFAM" id="SSF52540">
    <property type="entry name" value="P-loop containing nucleoside triphosphate hydrolases"/>
    <property type="match status" value="1"/>
</dbReference>
<dbReference type="PANTHER" id="PTHR47957">
    <property type="entry name" value="ATP-DEPENDENT HELICASE HRQ1"/>
    <property type="match status" value="1"/>
</dbReference>
<dbReference type="InterPro" id="IPR001650">
    <property type="entry name" value="Helicase_C-like"/>
</dbReference>
<dbReference type="EMBL" id="JAVLSH010000019">
    <property type="protein sequence ID" value="MDR9763740.1"/>
    <property type="molecule type" value="Genomic_DNA"/>
</dbReference>
<feature type="region of interest" description="Disordered" evidence="1">
    <location>
        <begin position="50"/>
        <end position="104"/>
    </location>
</feature>
<name>A0AAW8PC22_9HYPH</name>
<keyword evidence="3" id="KW-0347">Helicase</keyword>
<dbReference type="GO" id="GO:0036297">
    <property type="term" value="P:interstrand cross-link repair"/>
    <property type="evidence" value="ECO:0007669"/>
    <property type="project" value="TreeGrafter"/>
</dbReference>
<evidence type="ECO:0000313" key="3">
    <source>
        <dbReference type="EMBL" id="MDR9763740.1"/>
    </source>
</evidence>
<sequence>MSIDPKSPTAVRGRLVETLRRDLIGPDLRDIDIADEKLDTNPSRWYLTGFLVPAPRDGSDEVDQPEETGDMVTDGEEQGDPETGSARAADDSAADDPAPRRPLAPSACGLTVLVDARAETVDVTATWGDYVTEPPLPPEVFLDDAAAFDPKYRNVAWQRIPSMARVTIMVPRPGERVTRTLEGSAGKQRPGGGLVVEAFARPYALKQPDGSNAEVVALTIMLVNRRDPTRRRFADVTFAFQVKLEVRSELPLFPRADMTGFGSDDPDAATADLHYRDVAELAVGNATSAGWVPDDDDVVRAAHTDFLPMAEVERVEPNERIRATFGMDDLAKLAAGDADALVAALSGLPREYASWIDNEGRDIQNIDGEPRRRTAERLLDAARRARGRIEAGIALLRKDKWARLAFLAMNEAVARAARQRTAGRNGDPAAQTQPIWRPFQLAFVLLNLPGLNDKLHEDREIVDLLFFPTGGGKTEAYLGLAAWTIAHRRLTADGKLGAGVSVLMRYTLRLLTLDQLTRAAGVVCALELMRGEPAWMDGKTRLLGDWPIEIGLWVGSAASPNRLGGKGNPNPDTAVIRVKRFKTSGREAPAPIKACPWCAEPFTADSFACTPNAIAPKNMEIRCSNADCEFTGARALPILTVDEAIYRRLPAFVIATVDKFAGLPWLGEAGAFFGHVNRTDEWGFYGANDKAGDGKPLANGFSLDPPDLIIQDELHLISGPLGTVAALYEVALDRLATRKMMGVRVRPKIVASTATVRRASAQIKALFDRETTEIFPPPGPDRRDSFFAKTVPPSQRPARLYLGLAAPGKGPKLVFLRTLTTLLAAAQKEADEGNDADPYMTALGYFNALRELGGARRIVEDEVRSYLSDYGDKRRRIAPHDLPFASRRLRDVLELTSRESTDKVAAAKDALGVAAANKAGVDVALATNMISVGLDISRLGLMLMQGQPKSASEYIQASSRVGRQSDKPGLVVTLLNAQKPRDRLHFERFRQFHAAFYRVVEPTSVTPWAARAIDRALAAVVVACVRHLHPELTDERNALEMPDHVLAQDIVDVILSRAPPDAVVGGHAALKAIVEGLLDTWRRIADDRRGNAERLYYGFPGTQALLHQPLDPLLAGLDPDLKAFKAGRSMRDVEHASALKIIDNFGNTLS</sequence>
<reference evidence="4" key="1">
    <citation type="submission" date="2023-07" db="EMBL/GenBank/DDBJ databases">
        <title>Genomic characterization of faba bean (Vicia faba) microsymbionts in Mexican soils.</title>
        <authorList>
            <person name="Rivera Orduna F.N."/>
            <person name="Guevara-Luna J."/>
            <person name="Yan J."/>
            <person name="Arroyo-Herrera I."/>
            <person name="Li Y."/>
            <person name="Vasquez-Murrieta M.S."/>
            <person name="Wang E.T."/>
        </authorList>
    </citation>
    <scope>NUCLEOTIDE SEQUENCE [LARGE SCALE GENOMIC DNA]</scope>
    <source>
        <strain evidence="4">CH6</strain>
    </source>
</reference>
<dbReference type="CDD" id="cd18785">
    <property type="entry name" value="SF2_C"/>
    <property type="match status" value="1"/>
</dbReference>
<gene>
    <name evidence="3" type="primary">drmA</name>
    <name evidence="3" type="ORF">RJJ37_29620</name>
</gene>
<dbReference type="InterPro" id="IPR027417">
    <property type="entry name" value="P-loop_NTPase"/>
</dbReference>
<keyword evidence="3" id="KW-0067">ATP-binding</keyword>
<proteinExistence type="predicted"/>
<evidence type="ECO:0000259" key="2">
    <source>
        <dbReference type="PROSITE" id="PS51194"/>
    </source>
</evidence>
<comment type="caution">
    <text evidence="3">The sequence shown here is derived from an EMBL/GenBank/DDBJ whole genome shotgun (WGS) entry which is preliminary data.</text>
</comment>
<keyword evidence="3" id="KW-0378">Hydrolase</keyword>
<dbReference type="RefSeq" id="WP_310808692.1">
    <property type="nucleotide sequence ID" value="NZ_JAVLSH010000019.1"/>
</dbReference>
<dbReference type="PROSITE" id="PS51194">
    <property type="entry name" value="HELICASE_CTER"/>
    <property type="match status" value="1"/>
</dbReference>
<dbReference type="Pfam" id="PF00271">
    <property type="entry name" value="Helicase_C"/>
    <property type="match status" value="1"/>
</dbReference>
<dbReference type="GO" id="GO:0043138">
    <property type="term" value="F:3'-5' DNA helicase activity"/>
    <property type="evidence" value="ECO:0007669"/>
    <property type="project" value="TreeGrafter"/>
</dbReference>
<feature type="domain" description="Helicase C-terminal" evidence="2">
    <location>
        <begin position="818"/>
        <end position="1013"/>
    </location>
</feature>
<organism evidence="3 4">
    <name type="scientific">Rhizobium redzepovicii</name>
    <dbReference type="NCBI Taxonomy" id="2867518"/>
    <lineage>
        <taxon>Bacteria</taxon>
        <taxon>Pseudomonadati</taxon>
        <taxon>Pseudomonadota</taxon>
        <taxon>Alphaproteobacteria</taxon>
        <taxon>Hyphomicrobiales</taxon>
        <taxon>Rhizobiaceae</taxon>
        <taxon>Rhizobium/Agrobacterium group</taxon>
        <taxon>Rhizobium</taxon>
    </lineage>
</organism>
<evidence type="ECO:0000313" key="4">
    <source>
        <dbReference type="Proteomes" id="UP001269402"/>
    </source>
</evidence>
<dbReference type="Gene3D" id="3.40.50.300">
    <property type="entry name" value="P-loop containing nucleotide triphosphate hydrolases"/>
    <property type="match status" value="1"/>
</dbReference>
<keyword evidence="3" id="KW-0547">Nucleotide-binding</keyword>
<dbReference type="AlphaFoldDB" id="A0AAW8PC22"/>
<dbReference type="NCBIfam" id="NF038325">
    <property type="entry name" value="DISARM_DrmAS"/>
    <property type="match status" value="1"/>
</dbReference>
<dbReference type="GO" id="GO:0006289">
    <property type="term" value="P:nucleotide-excision repair"/>
    <property type="evidence" value="ECO:0007669"/>
    <property type="project" value="TreeGrafter"/>
</dbReference>
<keyword evidence="4" id="KW-1185">Reference proteome</keyword>